<dbReference type="Gene3D" id="3.30.70.890">
    <property type="entry name" value="GHMP kinase, C-terminal domain"/>
    <property type="match status" value="1"/>
</dbReference>
<comment type="function">
    <text evidence="7">Catalyzes the ATP-dependent phosphorylation of L-homoserine to L-homoserine phosphate.</text>
</comment>
<dbReference type="SUPFAM" id="SSF55060">
    <property type="entry name" value="GHMP Kinase, C-terminal domain"/>
    <property type="match status" value="1"/>
</dbReference>
<dbReference type="eggNOG" id="COG0083">
    <property type="taxonomic scope" value="Bacteria"/>
</dbReference>
<keyword evidence="5 7" id="KW-0418">Kinase</keyword>
<keyword evidence="2 7" id="KW-0808">Transferase</keyword>
<dbReference type="EC" id="2.7.1.39" evidence="7 8"/>
<dbReference type="Proteomes" id="UP000029067">
    <property type="component" value="Unassembled WGS sequence"/>
</dbReference>
<name>A0A087B588_9BIFI</name>
<feature type="domain" description="GHMP kinase N-terminal" evidence="9">
    <location>
        <begin position="68"/>
        <end position="150"/>
    </location>
</feature>
<dbReference type="Gene3D" id="3.30.230.10">
    <property type="match status" value="1"/>
</dbReference>
<evidence type="ECO:0000313" key="11">
    <source>
        <dbReference type="EMBL" id="KFI66188.1"/>
    </source>
</evidence>
<dbReference type="UniPathway" id="UPA00050">
    <property type="reaction ID" value="UER00064"/>
</dbReference>
<reference evidence="11 12" key="1">
    <citation type="submission" date="2014-03" db="EMBL/GenBank/DDBJ databases">
        <title>Genomics of Bifidobacteria.</title>
        <authorList>
            <person name="Ventura M."/>
            <person name="Milani C."/>
            <person name="Lugli G.A."/>
        </authorList>
    </citation>
    <scope>NUCLEOTIDE SEQUENCE [LARGE SCALE GENOMIC DNA]</scope>
    <source>
        <strain evidence="11 12">LMG 10738</strain>
    </source>
</reference>
<gene>
    <name evidence="7" type="primary">thrB</name>
    <name evidence="11" type="ORF">BCUN_0695</name>
</gene>
<keyword evidence="6 7" id="KW-0067">ATP-binding</keyword>
<keyword evidence="12" id="KW-1185">Reference proteome</keyword>
<dbReference type="PANTHER" id="PTHR20861:SF1">
    <property type="entry name" value="HOMOSERINE KINASE"/>
    <property type="match status" value="1"/>
</dbReference>
<dbReference type="GO" id="GO:0005524">
    <property type="term" value="F:ATP binding"/>
    <property type="evidence" value="ECO:0007669"/>
    <property type="project" value="UniProtKB-UniRule"/>
</dbReference>
<dbReference type="NCBIfam" id="TIGR00191">
    <property type="entry name" value="thrB"/>
    <property type="match status" value="1"/>
</dbReference>
<evidence type="ECO:0000259" key="9">
    <source>
        <dbReference type="Pfam" id="PF00288"/>
    </source>
</evidence>
<evidence type="ECO:0000256" key="6">
    <source>
        <dbReference type="ARBA" id="ARBA00022840"/>
    </source>
</evidence>
<comment type="caution">
    <text evidence="11">The sequence shown here is derived from an EMBL/GenBank/DDBJ whole genome shotgun (WGS) entry which is preliminary data.</text>
</comment>
<evidence type="ECO:0000256" key="4">
    <source>
        <dbReference type="ARBA" id="ARBA00022741"/>
    </source>
</evidence>
<dbReference type="STRING" id="1688.BCUN_0695"/>
<dbReference type="EMBL" id="JGYV01000001">
    <property type="protein sequence ID" value="KFI66188.1"/>
    <property type="molecule type" value="Genomic_DNA"/>
</dbReference>
<evidence type="ECO:0000256" key="8">
    <source>
        <dbReference type="NCBIfam" id="TIGR00191"/>
    </source>
</evidence>
<dbReference type="Pfam" id="PF08544">
    <property type="entry name" value="GHMP_kinases_C"/>
    <property type="match status" value="1"/>
</dbReference>
<dbReference type="Pfam" id="PF00288">
    <property type="entry name" value="GHMP_kinases_N"/>
    <property type="match status" value="1"/>
</dbReference>
<dbReference type="PRINTS" id="PR00958">
    <property type="entry name" value="HOMSERKINASE"/>
</dbReference>
<protein>
    <recommendedName>
        <fullName evidence="7 8">Homoserine kinase</fullName>
        <shortName evidence="7">HK</shortName>
        <shortName evidence="7">HSK</shortName>
        <ecNumber evidence="7 8">2.7.1.39</ecNumber>
    </recommendedName>
</protein>
<dbReference type="PANTHER" id="PTHR20861">
    <property type="entry name" value="HOMOSERINE/4-DIPHOSPHOCYTIDYL-2-C-METHYL-D-ERYTHRITOL KINASE"/>
    <property type="match status" value="1"/>
</dbReference>
<evidence type="ECO:0000256" key="7">
    <source>
        <dbReference type="HAMAP-Rule" id="MF_00384"/>
    </source>
</evidence>
<keyword evidence="1 7" id="KW-0028">Amino-acid biosynthesis</keyword>
<keyword evidence="4 7" id="KW-0547">Nucleotide-binding</keyword>
<evidence type="ECO:0000259" key="10">
    <source>
        <dbReference type="Pfam" id="PF08544"/>
    </source>
</evidence>
<dbReference type="GO" id="GO:0004413">
    <property type="term" value="F:homoserine kinase activity"/>
    <property type="evidence" value="ECO:0007669"/>
    <property type="project" value="UniProtKB-UniRule"/>
</dbReference>
<sequence length="328" mass="34704">MEPVTHKVRVRVPATSANLGSGFDTVGLALDYHDELEFTLCADPLNKAAQVLIEGEGADTLPRDESHLVVATFRRACEHFGLARTGFILEAHNNIPQARGMGSSAEAIVAAITAAYAFSHDGELDRDAVFELAARIEGHPDNVAPAVYGGMTVSWTDAADTRVFGDGSVVNDGYRTVRYLVDPSMTATVFVPDYELSTAKAREALPATVPFADAVHNVARASLLIGAMNPAALADRQDPNALLMTATEDRMHQQYRGPLMQPSADLIAKLRAAGFAAAVSGAGPCVLVLHAGDADAIIDAVATEQLESGHWKVLHLPIDAAGVQVSRS</sequence>
<dbReference type="InterPro" id="IPR000870">
    <property type="entry name" value="Homoserine_kinase"/>
</dbReference>
<dbReference type="PIRSF" id="PIRSF000676">
    <property type="entry name" value="Homoser_kin"/>
    <property type="match status" value="1"/>
</dbReference>
<comment type="caution">
    <text evidence="7">Lacks conserved residue(s) required for the propagation of feature annotation.</text>
</comment>
<dbReference type="OrthoDB" id="9769912at2"/>
<evidence type="ECO:0000256" key="1">
    <source>
        <dbReference type="ARBA" id="ARBA00022605"/>
    </source>
</evidence>
<dbReference type="SUPFAM" id="SSF54211">
    <property type="entry name" value="Ribosomal protein S5 domain 2-like"/>
    <property type="match status" value="1"/>
</dbReference>
<proteinExistence type="inferred from homology"/>
<dbReference type="InterPro" id="IPR006204">
    <property type="entry name" value="GHMP_kinase_N_dom"/>
</dbReference>
<dbReference type="GO" id="GO:0005737">
    <property type="term" value="C:cytoplasm"/>
    <property type="evidence" value="ECO:0007669"/>
    <property type="project" value="UniProtKB-SubCell"/>
</dbReference>
<feature type="domain" description="GHMP kinase C-terminal" evidence="10">
    <location>
        <begin position="240"/>
        <end position="303"/>
    </location>
</feature>
<comment type="similarity">
    <text evidence="7">Belongs to the GHMP kinase family. Homoserine kinase subfamily.</text>
</comment>
<evidence type="ECO:0000256" key="3">
    <source>
        <dbReference type="ARBA" id="ARBA00022697"/>
    </source>
</evidence>
<dbReference type="InterPro" id="IPR036554">
    <property type="entry name" value="GHMP_kinase_C_sf"/>
</dbReference>
<evidence type="ECO:0000256" key="2">
    <source>
        <dbReference type="ARBA" id="ARBA00022679"/>
    </source>
</evidence>
<organism evidence="11 12">
    <name type="scientific">Bifidobacterium cuniculi</name>
    <dbReference type="NCBI Taxonomy" id="1688"/>
    <lineage>
        <taxon>Bacteria</taxon>
        <taxon>Bacillati</taxon>
        <taxon>Actinomycetota</taxon>
        <taxon>Actinomycetes</taxon>
        <taxon>Bifidobacteriales</taxon>
        <taxon>Bifidobacteriaceae</taxon>
        <taxon>Bifidobacterium</taxon>
    </lineage>
</organism>
<dbReference type="GO" id="GO:0009088">
    <property type="term" value="P:threonine biosynthetic process"/>
    <property type="evidence" value="ECO:0007669"/>
    <property type="project" value="UniProtKB-UniRule"/>
</dbReference>
<comment type="catalytic activity">
    <reaction evidence="7">
        <text>L-homoserine + ATP = O-phospho-L-homoserine + ADP + H(+)</text>
        <dbReference type="Rhea" id="RHEA:13985"/>
        <dbReference type="ChEBI" id="CHEBI:15378"/>
        <dbReference type="ChEBI" id="CHEBI:30616"/>
        <dbReference type="ChEBI" id="CHEBI:57476"/>
        <dbReference type="ChEBI" id="CHEBI:57590"/>
        <dbReference type="ChEBI" id="CHEBI:456216"/>
        <dbReference type="EC" id="2.7.1.39"/>
    </reaction>
</comment>
<comment type="subcellular location">
    <subcellularLocation>
        <location evidence="7">Cytoplasm</location>
    </subcellularLocation>
</comment>
<accession>A0A087B588</accession>
<dbReference type="HAMAP" id="MF_00384">
    <property type="entry name" value="Homoser_kinase"/>
    <property type="match status" value="1"/>
</dbReference>
<dbReference type="RefSeq" id="WP_033517057.1">
    <property type="nucleotide sequence ID" value="NZ_JGYV01000001.1"/>
</dbReference>
<evidence type="ECO:0000313" key="12">
    <source>
        <dbReference type="Proteomes" id="UP000029067"/>
    </source>
</evidence>
<keyword evidence="7" id="KW-0963">Cytoplasm</keyword>
<keyword evidence="3 7" id="KW-0791">Threonine biosynthesis</keyword>
<evidence type="ECO:0000256" key="5">
    <source>
        <dbReference type="ARBA" id="ARBA00022777"/>
    </source>
</evidence>
<dbReference type="InterPro" id="IPR013750">
    <property type="entry name" value="GHMP_kinase_C_dom"/>
</dbReference>
<dbReference type="InterPro" id="IPR020568">
    <property type="entry name" value="Ribosomal_Su5_D2-typ_SF"/>
</dbReference>
<dbReference type="InterPro" id="IPR014721">
    <property type="entry name" value="Ribsml_uS5_D2-typ_fold_subgr"/>
</dbReference>
<dbReference type="AlphaFoldDB" id="A0A087B588"/>
<comment type="pathway">
    <text evidence="7">Amino-acid biosynthesis; L-threonine biosynthesis; L-threonine from L-aspartate: step 4/5.</text>
</comment>